<dbReference type="InterPro" id="IPR038740">
    <property type="entry name" value="BioF2-like_GNAT_dom"/>
</dbReference>
<dbReference type="Proteomes" id="UP000240569">
    <property type="component" value="Unassembled WGS sequence"/>
</dbReference>
<evidence type="ECO:0000256" key="2">
    <source>
        <dbReference type="ARBA" id="ARBA00022679"/>
    </source>
</evidence>
<evidence type="ECO:0000256" key="6">
    <source>
        <dbReference type="ARBA" id="ARBA00023316"/>
    </source>
</evidence>
<dbReference type="InterPro" id="IPR003447">
    <property type="entry name" value="FEMABX"/>
</dbReference>
<gene>
    <name evidence="8" type="ORF">B9Q02_09935</name>
</gene>
<organism evidence="8 9">
    <name type="scientific">Candidatus Marsarchaeota G1 archaeon BE_D</name>
    <dbReference type="NCBI Taxonomy" id="1978156"/>
    <lineage>
        <taxon>Archaea</taxon>
        <taxon>Candidatus Marsarchaeota</taxon>
        <taxon>Candidatus Marsarchaeota group 1</taxon>
    </lineage>
</organism>
<evidence type="ECO:0000256" key="4">
    <source>
        <dbReference type="ARBA" id="ARBA00022984"/>
    </source>
</evidence>
<dbReference type="EMBL" id="NEXD01000089">
    <property type="protein sequence ID" value="PSN83999.1"/>
    <property type="molecule type" value="Genomic_DNA"/>
</dbReference>
<evidence type="ECO:0000256" key="3">
    <source>
        <dbReference type="ARBA" id="ARBA00022960"/>
    </source>
</evidence>
<sequence>MEENNIMCGGVTSLWFAKYPLLSLLSSSHTKYAPVVRSDCNEKVIKEYFKNLDSFLSKRVISHEIVSTKNFDFLTNMNYVKRKFGLLYTFIVDLSGGENSIWKALEKRCRNSVEKAKKLGVKVRERKDEKVLEDYSRIQIDTNKRLGGAIFHKNLVKQIYNLMTKNENARFYFAEIDSVPIASTIILRYREKAYYYMSCSLSKYWAYQPNNILLWEVMKREAADGIKSLDLMGVPAPNDMSGKQHGLYLFKKSFGGKLFETPNYYKFYSRTREILWNSIVKRTIAKLSSIFL</sequence>
<dbReference type="InterPro" id="IPR050644">
    <property type="entry name" value="PG_Glycine_Bridge_Synth"/>
</dbReference>
<keyword evidence="2" id="KW-0808">Transferase</keyword>
<keyword evidence="5" id="KW-0012">Acyltransferase</keyword>
<comment type="caution">
    <text evidence="8">The sequence shown here is derived from an EMBL/GenBank/DDBJ whole genome shotgun (WGS) entry which is preliminary data.</text>
</comment>
<dbReference type="PANTHER" id="PTHR36174:SF1">
    <property type="entry name" value="LIPID II:GLYCINE GLYCYLTRANSFERASE"/>
    <property type="match status" value="1"/>
</dbReference>
<evidence type="ECO:0000313" key="9">
    <source>
        <dbReference type="Proteomes" id="UP000240569"/>
    </source>
</evidence>
<dbReference type="GO" id="GO:0071555">
    <property type="term" value="P:cell wall organization"/>
    <property type="evidence" value="ECO:0007669"/>
    <property type="project" value="UniProtKB-KW"/>
</dbReference>
<comment type="similarity">
    <text evidence="1">Belongs to the FemABX family.</text>
</comment>
<dbReference type="SUPFAM" id="SSF55729">
    <property type="entry name" value="Acyl-CoA N-acyltransferases (Nat)"/>
    <property type="match status" value="1"/>
</dbReference>
<evidence type="ECO:0000256" key="1">
    <source>
        <dbReference type="ARBA" id="ARBA00009943"/>
    </source>
</evidence>
<accession>A0A2R6ACB8</accession>
<name>A0A2R6ACB8_9ARCH</name>
<keyword evidence="3" id="KW-0133">Cell shape</keyword>
<evidence type="ECO:0000256" key="5">
    <source>
        <dbReference type="ARBA" id="ARBA00023315"/>
    </source>
</evidence>
<dbReference type="PANTHER" id="PTHR36174">
    <property type="entry name" value="LIPID II:GLYCINE GLYCYLTRANSFERASE"/>
    <property type="match status" value="1"/>
</dbReference>
<dbReference type="PROSITE" id="PS51191">
    <property type="entry name" value="FEMABX"/>
    <property type="match status" value="1"/>
</dbReference>
<dbReference type="GO" id="GO:0016755">
    <property type="term" value="F:aminoacyltransferase activity"/>
    <property type="evidence" value="ECO:0007669"/>
    <property type="project" value="InterPro"/>
</dbReference>
<dbReference type="Pfam" id="PF13480">
    <property type="entry name" value="Acetyltransf_6"/>
    <property type="match status" value="1"/>
</dbReference>
<protein>
    <recommendedName>
        <fullName evidence="7">BioF2-like acetyltransferase domain-containing protein</fullName>
    </recommendedName>
</protein>
<dbReference type="InterPro" id="IPR016181">
    <property type="entry name" value="Acyl_CoA_acyltransferase"/>
</dbReference>
<evidence type="ECO:0000259" key="7">
    <source>
        <dbReference type="Pfam" id="PF13480"/>
    </source>
</evidence>
<reference evidence="8 9" key="1">
    <citation type="submission" date="2017-04" db="EMBL/GenBank/DDBJ databases">
        <title>Novel microbial lineages endemic to geothermal iron-oxide mats fill important gaps in the evolutionary history of Archaea.</title>
        <authorList>
            <person name="Jay Z.J."/>
            <person name="Beam J.P."/>
            <person name="Dlakic M."/>
            <person name="Rusch D.B."/>
            <person name="Kozubal M.A."/>
            <person name="Inskeep W.P."/>
        </authorList>
    </citation>
    <scope>NUCLEOTIDE SEQUENCE [LARGE SCALE GENOMIC DNA]</scope>
    <source>
        <strain evidence="8">BE_D</strain>
    </source>
</reference>
<dbReference type="Gene3D" id="3.40.630.30">
    <property type="match status" value="1"/>
</dbReference>
<keyword evidence="6" id="KW-0961">Cell wall biogenesis/degradation</keyword>
<dbReference type="AlphaFoldDB" id="A0A2R6ACB8"/>
<proteinExistence type="inferred from homology"/>
<dbReference type="GO" id="GO:0008360">
    <property type="term" value="P:regulation of cell shape"/>
    <property type="evidence" value="ECO:0007669"/>
    <property type="project" value="UniProtKB-KW"/>
</dbReference>
<feature type="domain" description="BioF2-like acetyltransferase" evidence="7">
    <location>
        <begin position="108"/>
        <end position="233"/>
    </location>
</feature>
<keyword evidence="4" id="KW-0573">Peptidoglycan synthesis</keyword>
<evidence type="ECO:0000313" key="8">
    <source>
        <dbReference type="EMBL" id="PSN83999.1"/>
    </source>
</evidence>
<dbReference type="GO" id="GO:0044038">
    <property type="term" value="P:cell wall macromolecule biosynthetic process"/>
    <property type="evidence" value="ECO:0007669"/>
    <property type="project" value="InterPro"/>
</dbReference>